<dbReference type="InterPro" id="IPR013767">
    <property type="entry name" value="PAS_fold"/>
</dbReference>
<dbReference type="Pfam" id="PF01590">
    <property type="entry name" value="GAF"/>
    <property type="match status" value="1"/>
</dbReference>
<dbReference type="InterPro" id="IPR058548">
    <property type="entry name" value="MlaB-like_STAS"/>
</dbReference>
<dbReference type="InterPro" id="IPR002645">
    <property type="entry name" value="STAS_dom"/>
</dbReference>
<name>A0A1H9GUW8_9PSEU</name>
<dbReference type="InterPro" id="IPR036890">
    <property type="entry name" value="HATPase_C_sf"/>
</dbReference>
<keyword evidence="6" id="KW-1185">Reference proteome</keyword>
<dbReference type="Gene3D" id="3.30.450.40">
    <property type="match status" value="1"/>
</dbReference>
<dbReference type="Proteomes" id="UP000199028">
    <property type="component" value="Unassembled WGS sequence"/>
</dbReference>
<gene>
    <name evidence="5" type="ORF">SAMN05216195_102676</name>
</gene>
<dbReference type="InterPro" id="IPR000014">
    <property type="entry name" value="PAS"/>
</dbReference>
<dbReference type="PROSITE" id="PS50801">
    <property type="entry name" value="STAS"/>
    <property type="match status" value="1"/>
</dbReference>
<dbReference type="OrthoDB" id="163538at2"/>
<dbReference type="EMBL" id="FOFT01000002">
    <property type="protein sequence ID" value="SEQ53808.1"/>
    <property type="molecule type" value="Genomic_DNA"/>
</dbReference>
<reference evidence="6" key="1">
    <citation type="submission" date="2016-10" db="EMBL/GenBank/DDBJ databases">
        <authorList>
            <person name="Varghese N."/>
            <person name="Submissions S."/>
        </authorList>
    </citation>
    <scope>NUCLEOTIDE SEQUENCE [LARGE SCALE GENOMIC DNA]</scope>
    <source>
        <strain evidence="6">CGMCC 4.578</strain>
    </source>
</reference>
<dbReference type="InterPro" id="IPR003594">
    <property type="entry name" value="HATPase_dom"/>
</dbReference>
<dbReference type="InterPro" id="IPR035965">
    <property type="entry name" value="PAS-like_dom_sf"/>
</dbReference>
<dbReference type="AlphaFoldDB" id="A0A1H9GUW8"/>
<dbReference type="SMART" id="SM00086">
    <property type="entry name" value="PAC"/>
    <property type="match status" value="2"/>
</dbReference>
<dbReference type="InterPro" id="IPR000700">
    <property type="entry name" value="PAS-assoc_C"/>
</dbReference>
<dbReference type="SUPFAM" id="SSF55785">
    <property type="entry name" value="PYP-like sensor domain (PAS domain)"/>
    <property type="match status" value="2"/>
</dbReference>
<dbReference type="CDD" id="cd07043">
    <property type="entry name" value="STAS_anti-anti-sigma_factors"/>
    <property type="match status" value="1"/>
</dbReference>
<evidence type="ECO:0000313" key="6">
    <source>
        <dbReference type="Proteomes" id="UP000199028"/>
    </source>
</evidence>
<dbReference type="CDD" id="cd16936">
    <property type="entry name" value="HATPase_RsbW-like"/>
    <property type="match status" value="1"/>
</dbReference>
<dbReference type="Pfam" id="PF07228">
    <property type="entry name" value="SpoIIE"/>
    <property type="match status" value="1"/>
</dbReference>
<dbReference type="GO" id="GO:0016791">
    <property type="term" value="F:phosphatase activity"/>
    <property type="evidence" value="ECO:0007669"/>
    <property type="project" value="TreeGrafter"/>
</dbReference>
<dbReference type="RefSeq" id="WP_090064204.1">
    <property type="nucleotide sequence ID" value="NZ_FOFT01000002.1"/>
</dbReference>
<dbReference type="SUPFAM" id="SSF81606">
    <property type="entry name" value="PP2C-like"/>
    <property type="match status" value="1"/>
</dbReference>
<dbReference type="Gene3D" id="3.30.450.20">
    <property type="entry name" value="PAS domain"/>
    <property type="match status" value="2"/>
</dbReference>
<dbReference type="SMART" id="SM00065">
    <property type="entry name" value="GAF"/>
    <property type="match status" value="1"/>
</dbReference>
<keyword evidence="1" id="KW-0378">Hydrolase</keyword>
<dbReference type="SMART" id="SM00331">
    <property type="entry name" value="PP2C_SIG"/>
    <property type="match status" value="1"/>
</dbReference>
<dbReference type="InterPro" id="IPR013655">
    <property type="entry name" value="PAS_fold_3"/>
</dbReference>
<dbReference type="InterPro" id="IPR036513">
    <property type="entry name" value="STAS_dom_sf"/>
</dbReference>
<feature type="domain" description="PAS" evidence="2">
    <location>
        <begin position="9"/>
        <end position="83"/>
    </location>
</feature>
<dbReference type="PROSITE" id="PS50113">
    <property type="entry name" value="PAC"/>
    <property type="match status" value="1"/>
</dbReference>
<sequence>MGTAGHEIDSDRLRGLVHNLGVVFWAADARIRELTFVSSYVEQLLGHPVRRWLEEPGFWRSVVHPDDRERSERERWQRAADRDDYDLSYRALTTKGEVVWLHEKVHVERDEAGVPRVLQGVVIDVTGQRVAAERERFLAVLDRESQRLDDADDLMALATRLLGEHLAVDRCAYARTEEDENHFVMSGDHATGLPPLPGRFAMRAFGAGALEAMRAGEPWVVVDSGNDPRLDEDDLAAYAVTGIRAVICLPLLRGGRFVAAMAVHQAHPRQWTQDEIDLVSVVVNRCWESLQRAHSDRALRDNEQRLRLLIERAVDCIWVLDGERRFVEINPAACTLLGYRREELIGRRAEELFVLGDDGREPPHDQEQAGVWNLRCADGSIVALELSVQVTPGGLQAIGRDVTERQRTEAERELLLQREHEIATTLQRSLLPRELPALERLATSARYLPASSHAQIGGDWYEVLPIGGTVAGMSVGDVVGSGPTAAAVMGQLRSALAGFLVDGHSPAAALERLDAFASRVNGATGSTCVCITFDWATGRLCWASAGHPPPLVADQGGARLLANHTGAVLGTPGRARYEEHSTVLAPGGSIVLYTDGLVERRGVVVDEGLDRLLAVVAQAHHQGPAELTGTIVGALLADGHSDDVALVVARHLPAPLRVTSPAEPGRLSGLRGAVSEWAVAAGLSDDLAYDLVLAYGEATANVVDHAYPGAAGTFDTEIAHRDGAVHVTVRDHGAWRPEPEDPGHRGRGLKMIRAMADEVELDADNTGTTVRFRFSTSPAAAAPAPPLAEPSDVIGLDVREAPDGTQVLHLTGDLDTHTSGGLRAPLLAHIGARPDSPVCIDLTRLGYLSSCGVALLLEAADGARRAGRTISVTCLCGSAPDRILALSGLRDVLSVSSRPGGFT</sequence>
<dbReference type="PANTHER" id="PTHR43156">
    <property type="entry name" value="STAGE II SPORULATION PROTEIN E-RELATED"/>
    <property type="match status" value="1"/>
</dbReference>
<proteinExistence type="predicted"/>
<dbReference type="SUPFAM" id="SSF55874">
    <property type="entry name" value="ATPase domain of HSP90 chaperone/DNA topoisomerase II/histidine kinase"/>
    <property type="match status" value="1"/>
</dbReference>
<dbReference type="Pfam" id="PF00989">
    <property type="entry name" value="PAS"/>
    <property type="match status" value="1"/>
</dbReference>
<evidence type="ECO:0000259" key="4">
    <source>
        <dbReference type="PROSITE" id="PS50801"/>
    </source>
</evidence>
<dbReference type="SUPFAM" id="SSF55781">
    <property type="entry name" value="GAF domain-like"/>
    <property type="match status" value="1"/>
</dbReference>
<dbReference type="InterPro" id="IPR003018">
    <property type="entry name" value="GAF"/>
</dbReference>
<protein>
    <submittedName>
        <fullName evidence="5">Anti-anti-sigma factor</fullName>
    </submittedName>
</protein>
<accession>A0A1H9GUW8</accession>
<evidence type="ECO:0000256" key="1">
    <source>
        <dbReference type="ARBA" id="ARBA00022801"/>
    </source>
</evidence>
<dbReference type="InterPro" id="IPR036457">
    <property type="entry name" value="PPM-type-like_dom_sf"/>
</dbReference>
<dbReference type="PROSITE" id="PS50112">
    <property type="entry name" value="PAS"/>
    <property type="match status" value="2"/>
</dbReference>
<dbReference type="Pfam" id="PF08447">
    <property type="entry name" value="PAS_3"/>
    <property type="match status" value="1"/>
</dbReference>
<dbReference type="InterPro" id="IPR029016">
    <property type="entry name" value="GAF-like_dom_sf"/>
</dbReference>
<dbReference type="Gene3D" id="3.30.565.10">
    <property type="entry name" value="Histidine kinase-like ATPase, C-terminal domain"/>
    <property type="match status" value="1"/>
</dbReference>
<evidence type="ECO:0000313" key="5">
    <source>
        <dbReference type="EMBL" id="SEQ53808.1"/>
    </source>
</evidence>
<feature type="domain" description="STAS" evidence="4">
    <location>
        <begin position="803"/>
        <end position="903"/>
    </location>
</feature>
<dbReference type="NCBIfam" id="TIGR00229">
    <property type="entry name" value="sensory_box"/>
    <property type="match status" value="2"/>
</dbReference>
<dbReference type="InterPro" id="IPR001610">
    <property type="entry name" value="PAC"/>
</dbReference>
<evidence type="ECO:0000259" key="2">
    <source>
        <dbReference type="PROSITE" id="PS50112"/>
    </source>
</evidence>
<feature type="domain" description="PAS" evidence="2">
    <location>
        <begin position="302"/>
        <end position="347"/>
    </location>
</feature>
<dbReference type="Gene3D" id="3.30.750.24">
    <property type="entry name" value="STAS domain"/>
    <property type="match status" value="1"/>
</dbReference>
<dbReference type="Pfam" id="PF13581">
    <property type="entry name" value="HATPase_c_2"/>
    <property type="match status" value="1"/>
</dbReference>
<dbReference type="CDD" id="cd00130">
    <property type="entry name" value="PAS"/>
    <property type="match status" value="2"/>
</dbReference>
<dbReference type="SMART" id="SM00091">
    <property type="entry name" value="PAS"/>
    <property type="match status" value="2"/>
</dbReference>
<dbReference type="SUPFAM" id="SSF52091">
    <property type="entry name" value="SpoIIaa-like"/>
    <property type="match status" value="1"/>
</dbReference>
<dbReference type="GO" id="GO:0006355">
    <property type="term" value="P:regulation of DNA-templated transcription"/>
    <property type="evidence" value="ECO:0007669"/>
    <property type="project" value="InterPro"/>
</dbReference>
<organism evidence="5 6">
    <name type="scientific">Lentzea flaviverrucosa</name>
    <dbReference type="NCBI Taxonomy" id="200379"/>
    <lineage>
        <taxon>Bacteria</taxon>
        <taxon>Bacillati</taxon>
        <taxon>Actinomycetota</taxon>
        <taxon>Actinomycetes</taxon>
        <taxon>Pseudonocardiales</taxon>
        <taxon>Pseudonocardiaceae</taxon>
        <taxon>Lentzea</taxon>
    </lineage>
</organism>
<dbReference type="PANTHER" id="PTHR43156:SF2">
    <property type="entry name" value="STAGE II SPORULATION PROTEIN E"/>
    <property type="match status" value="1"/>
</dbReference>
<dbReference type="InterPro" id="IPR052016">
    <property type="entry name" value="Bact_Sigma-Reg"/>
</dbReference>
<dbReference type="Pfam" id="PF13466">
    <property type="entry name" value="STAS_2"/>
    <property type="match status" value="1"/>
</dbReference>
<dbReference type="Gene3D" id="3.60.40.10">
    <property type="entry name" value="PPM-type phosphatase domain"/>
    <property type="match status" value="1"/>
</dbReference>
<feature type="domain" description="PAC" evidence="3">
    <location>
        <begin position="85"/>
        <end position="137"/>
    </location>
</feature>
<evidence type="ECO:0000259" key="3">
    <source>
        <dbReference type="PROSITE" id="PS50113"/>
    </source>
</evidence>
<dbReference type="InterPro" id="IPR001932">
    <property type="entry name" value="PPM-type_phosphatase-like_dom"/>
</dbReference>